<protein>
    <recommendedName>
        <fullName evidence="1">YpoC-like domain-containing protein</fullName>
    </recommendedName>
</protein>
<proteinExistence type="predicted"/>
<name>A0ABU6NU47_9BACI</name>
<evidence type="ECO:0000259" key="1">
    <source>
        <dbReference type="Pfam" id="PF21747"/>
    </source>
</evidence>
<comment type="caution">
    <text evidence="2">The sequence shown here is derived from an EMBL/GenBank/DDBJ whole genome shotgun (WGS) entry which is preliminary data.</text>
</comment>
<dbReference type="Proteomes" id="UP001342826">
    <property type="component" value="Unassembled WGS sequence"/>
</dbReference>
<dbReference type="InterPro" id="IPR048427">
    <property type="entry name" value="YpoC"/>
</dbReference>
<sequence length="179" mass="21576">MLNDNRLYNVPSCYQYEPFFLASATFPLDASDVLYTITEEPLFYDIQNSVKKPNVMKPWEEKFEYIPVILNGWINVRNVLREKFKDRNINEHKDLVRKSITYFIISLHWLNDVPVQSLENINKAIEEFQLKPINCAERFLFILKRPMQYHSFIQLEQLFTELEKLFYKELAMIRKRKGD</sequence>
<feature type="domain" description="YpoC-like" evidence="1">
    <location>
        <begin position="64"/>
        <end position="172"/>
    </location>
</feature>
<dbReference type="Pfam" id="PF21747">
    <property type="entry name" value="YpoC"/>
    <property type="match status" value="1"/>
</dbReference>
<keyword evidence="3" id="KW-1185">Reference proteome</keyword>
<dbReference type="RefSeq" id="WP_328014939.1">
    <property type="nucleotide sequence ID" value="NZ_JARTFS010000005.1"/>
</dbReference>
<accession>A0ABU6NU47</accession>
<organism evidence="2 3">
    <name type="scientific">Metabacillus fastidiosus</name>
    <dbReference type="NCBI Taxonomy" id="1458"/>
    <lineage>
        <taxon>Bacteria</taxon>
        <taxon>Bacillati</taxon>
        <taxon>Bacillota</taxon>
        <taxon>Bacilli</taxon>
        <taxon>Bacillales</taxon>
        <taxon>Bacillaceae</taxon>
        <taxon>Metabacillus</taxon>
    </lineage>
</organism>
<reference evidence="2 3" key="1">
    <citation type="submission" date="2023-03" db="EMBL/GenBank/DDBJ databases">
        <title>Bacillus Genome Sequencing.</title>
        <authorList>
            <person name="Dunlap C."/>
        </authorList>
    </citation>
    <scope>NUCLEOTIDE SEQUENCE [LARGE SCALE GENOMIC DNA]</scope>
    <source>
        <strain evidence="2 3">NRS-1717</strain>
    </source>
</reference>
<gene>
    <name evidence="2" type="ORF">P9271_04920</name>
</gene>
<evidence type="ECO:0000313" key="3">
    <source>
        <dbReference type="Proteomes" id="UP001342826"/>
    </source>
</evidence>
<dbReference type="EMBL" id="JARTFS010000005">
    <property type="protein sequence ID" value="MED4400670.1"/>
    <property type="molecule type" value="Genomic_DNA"/>
</dbReference>
<evidence type="ECO:0000313" key="2">
    <source>
        <dbReference type="EMBL" id="MED4400670.1"/>
    </source>
</evidence>